<proteinExistence type="predicted"/>
<keyword evidence="1" id="KW-0472">Membrane</keyword>
<dbReference type="InterPro" id="IPR012902">
    <property type="entry name" value="N_methyl_site"/>
</dbReference>
<name>A0ABX0JZ15_9PROT</name>
<dbReference type="NCBIfam" id="TIGR02532">
    <property type="entry name" value="IV_pilin_GFxxxE"/>
    <property type="match status" value="1"/>
</dbReference>
<keyword evidence="1" id="KW-0812">Transmembrane</keyword>
<dbReference type="Pfam" id="PF07963">
    <property type="entry name" value="N_methyl"/>
    <property type="match status" value="1"/>
</dbReference>
<sequence>MAYSVSTRMARRPDRLWRCCSGTKPNSLPSAPSPEGFWRMCSEAPRDGGFTLLEVIIALMIAGSALAVMFSSLETGLWSGRQADVTIRAVSVARSQLEATLASLQLHPGTTSYVVNGQYHSSVEVRQVGTSDSQNSTGRLGLYSVSVTVGWGLLHHSVQLSARAVRPSSSDE</sequence>
<comment type="caution">
    <text evidence="2">The sequence shown here is derived from an EMBL/GenBank/DDBJ whole genome shotgun (WGS) entry which is preliminary data.</text>
</comment>
<organism evidence="2 3">
    <name type="scientific">Acetobacter conturbans</name>
    <dbReference type="NCBI Taxonomy" id="1737472"/>
    <lineage>
        <taxon>Bacteria</taxon>
        <taxon>Pseudomonadati</taxon>
        <taxon>Pseudomonadota</taxon>
        <taxon>Alphaproteobacteria</taxon>
        <taxon>Acetobacterales</taxon>
        <taxon>Acetobacteraceae</taxon>
        <taxon>Acetobacter</taxon>
    </lineage>
</organism>
<protein>
    <submittedName>
        <fullName evidence="2">Prepilin-type N-terminal cleavage/methylation domain-containing protein</fullName>
    </submittedName>
</protein>
<gene>
    <name evidence="2" type="ORF">GOB81_03530</name>
</gene>
<dbReference type="EMBL" id="WOSY01000003">
    <property type="protein sequence ID" value="NHN87703.1"/>
    <property type="molecule type" value="Genomic_DNA"/>
</dbReference>
<evidence type="ECO:0000256" key="1">
    <source>
        <dbReference type="SAM" id="Phobius"/>
    </source>
</evidence>
<keyword evidence="1" id="KW-1133">Transmembrane helix</keyword>
<reference evidence="2 3" key="1">
    <citation type="journal article" date="2020" name="Int. J. Syst. Evol. Microbiol.">
        <title>Novel acetic acid bacteria from cider fermentations: Acetobacter conturbans sp. nov. and Acetobacter fallax sp. nov.</title>
        <authorList>
            <person name="Sombolestani A.S."/>
            <person name="Cleenwerck I."/>
            <person name="Cnockaert M."/>
            <person name="Borremans W."/>
            <person name="Wieme A.D."/>
            <person name="De Vuyst L."/>
            <person name="Vandamme P."/>
        </authorList>
    </citation>
    <scope>NUCLEOTIDE SEQUENCE [LARGE SCALE GENOMIC DNA]</scope>
    <source>
        <strain evidence="2 3">LMG 1627</strain>
    </source>
</reference>
<keyword evidence="3" id="KW-1185">Reference proteome</keyword>
<dbReference type="Proteomes" id="UP000631653">
    <property type="component" value="Unassembled WGS sequence"/>
</dbReference>
<evidence type="ECO:0000313" key="2">
    <source>
        <dbReference type="EMBL" id="NHN87703.1"/>
    </source>
</evidence>
<evidence type="ECO:0000313" key="3">
    <source>
        <dbReference type="Proteomes" id="UP000631653"/>
    </source>
</evidence>
<feature type="transmembrane region" description="Helical" evidence="1">
    <location>
        <begin position="50"/>
        <end position="73"/>
    </location>
</feature>
<dbReference type="PROSITE" id="PS00409">
    <property type="entry name" value="PROKAR_NTER_METHYL"/>
    <property type="match status" value="1"/>
</dbReference>
<accession>A0ABX0JZ15</accession>